<reference evidence="1" key="2">
    <citation type="submission" date="2021-01" db="UniProtKB">
        <authorList>
            <consortium name="EnsemblPlants"/>
        </authorList>
    </citation>
    <scope>IDENTIFICATION</scope>
</reference>
<dbReference type="AlphaFoldDB" id="A0A7N2LX98"/>
<proteinExistence type="predicted"/>
<dbReference type="Gramene" id="QL06p015173:mrna">
    <property type="protein sequence ID" value="QL06p015173:mrna"/>
    <property type="gene ID" value="QL06p015173"/>
</dbReference>
<evidence type="ECO:0000313" key="2">
    <source>
        <dbReference type="Proteomes" id="UP000594261"/>
    </source>
</evidence>
<sequence length="72" mass="8077">MKSIHTHIIIDISTNLSDLISEELMCNNLCFGALDDYAHKLFDEITHPTAFPWTSLIDSWGQLESGISIGKK</sequence>
<name>A0A7N2LX98_QUELO</name>
<accession>A0A7N2LX98</accession>
<dbReference type="EMBL" id="LRBV02000006">
    <property type="status" value="NOT_ANNOTATED_CDS"/>
    <property type="molecule type" value="Genomic_DNA"/>
</dbReference>
<evidence type="ECO:0000313" key="1">
    <source>
        <dbReference type="EnsemblPlants" id="QL06p015173:mrna"/>
    </source>
</evidence>
<protein>
    <submittedName>
        <fullName evidence="1">Uncharacterized protein</fullName>
    </submittedName>
</protein>
<dbReference type="EnsemblPlants" id="QL06p015173:mrna">
    <property type="protein sequence ID" value="QL06p015173:mrna"/>
    <property type="gene ID" value="QL06p015173"/>
</dbReference>
<dbReference type="Proteomes" id="UP000594261">
    <property type="component" value="Chromosome 6"/>
</dbReference>
<keyword evidence="2" id="KW-1185">Reference proteome</keyword>
<reference evidence="1 2" key="1">
    <citation type="journal article" date="2016" name="G3 (Bethesda)">
        <title>First Draft Assembly and Annotation of the Genome of a California Endemic Oak Quercus lobata Nee (Fagaceae).</title>
        <authorList>
            <person name="Sork V.L."/>
            <person name="Fitz-Gibbon S.T."/>
            <person name="Puiu D."/>
            <person name="Crepeau M."/>
            <person name="Gugger P.F."/>
            <person name="Sherman R."/>
            <person name="Stevens K."/>
            <person name="Langley C.H."/>
            <person name="Pellegrini M."/>
            <person name="Salzberg S.L."/>
        </authorList>
    </citation>
    <scope>NUCLEOTIDE SEQUENCE [LARGE SCALE GENOMIC DNA]</scope>
    <source>
        <strain evidence="1 2">cv. SW786</strain>
    </source>
</reference>
<dbReference type="InParanoid" id="A0A7N2LX98"/>
<organism evidence="1 2">
    <name type="scientific">Quercus lobata</name>
    <name type="common">Valley oak</name>
    <dbReference type="NCBI Taxonomy" id="97700"/>
    <lineage>
        <taxon>Eukaryota</taxon>
        <taxon>Viridiplantae</taxon>
        <taxon>Streptophyta</taxon>
        <taxon>Embryophyta</taxon>
        <taxon>Tracheophyta</taxon>
        <taxon>Spermatophyta</taxon>
        <taxon>Magnoliopsida</taxon>
        <taxon>eudicotyledons</taxon>
        <taxon>Gunneridae</taxon>
        <taxon>Pentapetalae</taxon>
        <taxon>rosids</taxon>
        <taxon>fabids</taxon>
        <taxon>Fagales</taxon>
        <taxon>Fagaceae</taxon>
        <taxon>Quercus</taxon>
    </lineage>
</organism>